<reference evidence="9" key="1">
    <citation type="submission" date="2020-11" db="EMBL/GenBank/DDBJ databases">
        <authorList>
            <person name="Tran Van P."/>
        </authorList>
    </citation>
    <scope>NUCLEOTIDE SEQUENCE</scope>
</reference>
<keyword evidence="5" id="KW-0520">NAD</keyword>
<dbReference type="InterPro" id="IPR001509">
    <property type="entry name" value="Epimerase_deHydtase"/>
</dbReference>
<dbReference type="PANTHER" id="PTHR43725:SF47">
    <property type="entry name" value="UDP-GLUCOSE 4-EPIMERASE"/>
    <property type="match status" value="1"/>
</dbReference>
<gene>
    <name evidence="9" type="ORF">ONB1V03_LOCUS13880</name>
</gene>
<evidence type="ECO:0000256" key="1">
    <source>
        <dbReference type="ARBA" id="ARBA00000083"/>
    </source>
</evidence>
<keyword evidence="7" id="KW-0413">Isomerase</keyword>
<dbReference type="GO" id="GO:0003978">
    <property type="term" value="F:UDP-glucose 4-epimerase activity"/>
    <property type="evidence" value="ECO:0007669"/>
    <property type="project" value="UniProtKB-EC"/>
</dbReference>
<dbReference type="InterPro" id="IPR036291">
    <property type="entry name" value="NAD(P)-bd_dom_sf"/>
</dbReference>
<name>A0A7R9ME08_9ACAR</name>
<proteinExistence type="predicted"/>
<evidence type="ECO:0000256" key="3">
    <source>
        <dbReference type="ARBA" id="ARBA00004947"/>
    </source>
</evidence>
<dbReference type="GO" id="GO:0005829">
    <property type="term" value="C:cytosol"/>
    <property type="evidence" value="ECO:0007669"/>
    <property type="project" value="TreeGrafter"/>
</dbReference>
<dbReference type="OrthoDB" id="9402762at2759"/>
<evidence type="ECO:0000313" key="10">
    <source>
        <dbReference type="Proteomes" id="UP000728032"/>
    </source>
</evidence>
<evidence type="ECO:0000256" key="5">
    <source>
        <dbReference type="ARBA" id="ARBA00023027"/>
    </source>
</evidence>
<dbReference type="EMBL" id="OC927477">
    <property type="protein sequence ID" value="CAD7657250.1"/>
    <property type="molecule type" value="Genomic_DNA"/>
</dbReference>
<dbReference type="SUPFAM" id="SSF51735">
    <property type="entry name" value="NAD(P)-binding Rossmann-fold domains"/>
    <property type="match status" value="1"/>
</dbReference>
<keyword evidence="6" id="KW-0299">Galactose metabolism</keyword>
<dbReference type="GO" id="GO:0006012">
    <property type="term" value="P:galactose metabolic process"/>
    <property type="evidence" value="ECO:0007669"/>
    <property type="project" value="UniProtKB-KW"/>
</dbReference>
<keyword evidence="6" id="KW-0119">Carbohydrate metabolism</keyword>
<evidence type="ECO:0000256" key="6">
    <source>
        <dbReference type="ARBA" id="ARBA00023144"/>
    </source>
</evidence>
<dbReference type="Pfam" id="PF01370">
    <property type="entry name" value="Epimerase"/>
    <property type="match status" value="1"/>
</dbReference>
<dbReference type="AlphaFoldDB" id="A0A7R9ME08"/>
<feature type="domain" description="NAD-dependent epimerase/dehydratase" evidence="8">
    <location>
        <begin position="5"/>
        <end position="175"/>
    </location>
</feature>
<comment type="cofactor">
    <cofactor evidence="2">
        <name>NAD(+)</name>
        <dbReference type="ChEBI" id="CHEBI:57540"/>
    </cofactor>
</comment>
<evidence type="ECO:0000259" key="8">
    <source>
        <dbReference type="Pfam" id="PF01370"/>
    </source>
</evidence>
<dbReference type="PANTHER" id="PTHR43725">
    <property type="entry name" value="UDP-GLUCOSE 4-EPIMERASE"/>
    <property type="match status" value="1"/>
</dbReference>
<keyword evidence="10" id="KW-1185">Reference proteome</keyword>
<evidence type="ECO:0000256" key="2">
    <source>
        <dbReference type="ARBA" id="ARBA00001911"/>
    </source>
</evidence>
<evidence type="ECO:0000313" key="9">
    <source>
        <dbReference type="EMBL" id="CAD7657250.1"/>
    </source>
</evidence>
<organism evidence="9">
    <name type="scientific">Oppiella nova</name>
    <dbReference type="NCBI Taxonomy" id="334625"/>
    <lineage>
        <taxon>Eukaryota</taxon>
        <taxon>Metazoa</taxon>
        <taxon>Ecdysozoa</taxon>
        <taxon>Arthropoda</taxon>
        <taxon>Chelicerata</taxon>
        <taxon>Arachnida</taxon>
        <taxon>Acari</taxon>
        <taxon>Acariformes</taxon>
        <taxon>Sarcoptiformes</taxon>
        <taxon>Oribatida</taxon>
        <taxon>Brachypylina</taxon>
        <taxon>Oppioidea</taxon>
        <taxon>Oppiidae</taxon>
        <taxon>Oppiella</taxon>
    </lineage>
</organism>
<evidence type="ECO:0000256" key="7">
    <source>
        <dbReference type="ARBA" id="ARBA00023235"/>
    </source>
</evidence>
<dbReference type="EC" id="5.1.3.2" evidence="4"/>
<comment type="pathway">
    <text evidence="3">Carbohydrate metabolism; galactose metabolism.</text>
</comment>
<dbReference type="Gene3D" id="3.40.50.720">
    <property type="entry name" value="NAD(P)-binding Rossmann-like Domain"/>
    <property type="match status" value="2"/>
</dbReference>
<evidence type="ECO:0000256" key="4">
    <source>
        <dbReference type="ARBA" id="ARBA00013189"/>
    </source>
</evidence>
<dbReference type="EMBL" id="CAJPVJ010012652">
    <property type="protein sequence ID" value="CAG2174436.1"/>
    <property type="molecule type" value="Genomic_DNA"/>
</dbReference>
<sequence length="235" mass="26388">MCETILVTGGAGYVGSHCVLEFLLNKYDVIVVDNLVNSVRLEGKELPESLIQVERLTNRKVKQYINGDLKDESFLDKVFTDHKIDVVVHFAALKSVGESVAKPLEYYENNVSGTIKLLKSMRKFGVKKLIFSSSATVYGDPQELPLVETSPTGQTCTNPYGRTKHMIIKAFESANGIKIPYKIVERRPGDVTALYADSQLALEKLEWRAVRSLQEMCASAWKWQSNHPNGYNTKK</sequence>
<accession>A0A7R9ME08</accession>
<comment type="catalytic activity">
    <reaction evidence="1">
        <text>UDP-alpha-D-glucose = UDP-alpha-D-galactose</text>
        <dbReference type="Rhea" id="RHEA:22168"/>
        <dbReference type="ChEBI" id="CHEBI:58885"/>
        <dbReference type="ChEBI" id="CHEBI:66914"/>
        <dbReference type="EC" id="5.1.3.2"/>
    </reaction>
</comment>
<dbReference type="Proteomes" id="UP000728032">
    <property type="component" value="Unassembled WGS sequence"/>
</dbReference>
<protein>
    <recommendedName>
        <fullName evidence="4">UDP-glucose 4-epimerase</fullName>
        <ecNumber evidence="4">5.1.3.2</ecNumber>
    </recommendedName>
</protein>